<dbReference type="NCBIfam" id="TIGR02937">
    <property type="entry name" value="sigma70-ECF"/>
    <property type="match status" value="1"/>
</dbReference>
<proteinExistence type="inferred from homology"/>
<evidence type="ECO:0000259" key="6">
    <source>
        <dbReference type="Pfam" id="PF08281"/>
    </source>
</evidence>
<dbReference type="Pfam" id="PF08281">
    <property type="entry name" value="Sigma70_r4_2"/>
    <property type="match status" value="1"/>
</dbReference>
<dbReference type="InterPro" id="IPR013249">
    <property type="entry name" value="RNA_pol_sigma70_r4_t2"/>
</dbReference>
<sequence length="175" mass="20438">METVRRAMNGDDEAFYSLIQENKSTLYRTAFAYTKNEHDAIDIVQEAVYKAYISLGKLKEPDYFHTWLTRILINCAIDFLRKKKRVIPFDEPLPESVTSNGVLEQKPVEDTMDLLQAVANLNEKYKTVIILKYYRDLPLKQIAEILDCPIGTVKSRLNMALKKLRINLEEDWVYE</sequence>
<dbReference type="InterPro" id="IPR007627">
    <property type="entry name" value="RNA_pol_sigma70_r2"/>
</dbReference>
<evidence type="ECO:0000256" key="3">
    <source>
        <dbReference type="ARBA" id="ARBA00023082"/>
    </source>
</evidence>
<dbReference type="PANTHER" id="PTHR43133:SF51">
    <property type="entry name" value="RNA POLYMERASE SIGMA FACTOR"/>
    <property type="match status" value="1"/>
</dbReference>
<evidence type="ECO:0000256" key="2">
    <source>
        <dbReference type="ARBA" id="ARBA00023015"/>
    </source>
</evidence>
<dbReference type="AlphaFoldDB" id="A0A516KDP7"/>
<dbReference type="KEGG" id="aqt:FN924_04505"/>
<dbReference type="PANTHER" id="PTHR43133">
    <property type="entry name" value="RNA POLYMERASE ECF-TYPE SIGMA FACTO"/>
    <property type="match status" value="1"/>
</dbReference>
<gene>
    <name evidence="7" type="ORF">FN924_04505</name>
</gene>
<accession>A0A516KDP7</accession>
<name>A0A516KDP7_9BACI</name>
<dbReference type="InterPro" id="IPR036388">
    <property type="entry name" value="WH-like_DNA-bd_sf"/>
</dbReference>
<evidence type="ECO:0000256" key="1">
    <source>
        <dbReference type="ARBA" id="ARBA00010641"/>
    </source>
</evidence>
<dbReference type="GO" id="GO:0006352">
    <property type="term" value="P:DNA-templated transcription initiation"/>
    <property type="evidence" value="ECO:0007669"/>
    <property type="project" value="InterPro"/>
</dbReference>
<dbReference type="RefSeq" id="WP_143892250.1">
    <property type="nucleotide sequence ID" value="NZ_CP041666.1"/>
</dbReference>
<dbReference type="Gene3D" id="1.10.10.10">
    <property type="entry name" value="Winged helix-like DNA-binding domain superfamily/Winged helix DNA-binding domain"/>
    <property type="match status" value="1"/>
</dbReference>
<dbReference type="CDD" id="cd06171">
    <property type="entry name" value="Sigma70_r4"/>
    <property type="match status" value="1"/>
</dbReference>
<dbReference type="SUPFAM" id="SSF88659">
    <property type="entry name" value="Sigma3 and sigma4 domains of RNA polymerase sigma factors"/>
    <property type="match status" value="1"/>
</dbReference>
<evidence type="ECO:0000256" key="4">
    <source>
        <dbReference type="ARBA" id="ARBA00023163"/>
    </source>
</evidence>
<dbReference type="InterPro" id="IPR014284">
    <property type="entry name" value="RNA_pol_sigma-70_dom"/>
</dbReference>
<keyword evidence="3" id="KW-0731">Sigma factor</keyword>
<dbReference type="Pfam" id="PF04542">
    <property type="entry name" value="Sigma70_r2"/>
    <property type="match status" value="1"/>
</dbReference>
<feature type="domain" description="RNA polymerase sigma factor 70 region 4 type 2" evidence="6">
    <location>
        <begin position="112"/>
        <end position="164"/>
    </location>
</feature>
<dbReference type="EMBL" id="CP041666">
    <property type="protein sequence ID" value="QDP39500.1"/>
    <property type="molecule type" value="Genomic_DNA"/>
</dbReference>
<feature type="domain" description="RNA polymerase sigma-70 region 2" evidence="5">
    <location>
        <begin position="18"/>
        <end position="85"/>
    </location>
</feature>
<keyword evidence="4" id="KW-0804">Transcription</keyword>
<protein>
    <submittedName>
        <fullName evidence="7">Sigma-70 family RNA polymerase sigma factor</fullName>
    </submittedName>
</protein>
<dbReference type="InterPro" id="IPR013325">
    <property type="entry name" value="RNA_pol_sigma_r2"/>
</dbReference>
<dbReference type="InterPro" id="IPR013324">
    <property type="entry name" value="RNA_pol_sigma_r3/r4-like"/>
</dbReference>
<dbReference type="GO" id="GO:0016987">
    <property type="term" value="F:sigma factor activity"/>
    <property type="evidence" value="ECO:0007669"/>
    <property type="project" value="UniProtKB-KW"/>
</dbReference>
<comment type="similarity">
    <text evidence="1">Belongs to the sigma-70 factor family. ECF subfamily.</text>
</comment>
<evidence type="ECO:0000313" key="7">
    <source>
        <dbReference type="EMBL" id="QDP39500.1"/>
    </source>
</evidence>
<dbReference type="OrthoDB" id="9782703at2"/>
<organism evidence="7 8">
    <name type="scientific">Radiobacillus deserti</name>
    <dbReference type="NCBI Taxonomy" id="2594883"/>
    <lineage>
        <taxon>Bacteria</taxon>
        <taxon>Bacillati</taxon>
        <taxon>Bacillota</taxon>
        <taxon>Bacilli</taxon>
        <taxon>Bacillales</taxon>
        <taxon>Bacillaceae</taxon>
        <taxon>Radiobacillus</taxon>
    </lineage>
</organism>
<dbReference type="GO" id="GO:0003677">
    <property type="term" value="F:DNA binding"/>
    <property type="evidence" value="ECO:0007669"/>
    <property type="project" value="InterPro"/>
</dbReference>
<keyword evidence="2" id="KW-0805">Transcription regulation</keyword>
<dbReference type="SUPFAM" id="SSF88946">
    <property type="entry name" value="Sigma2 domain of RNA polymerase sigma factors"/>
    <property type="match status" value="1"/>
</dbReference>
<evidence type="ECO:0000313" key="8">
    <source>
        <dbReference type="Proteomes" id="UP000315215"/>
    </source>
</evidence>
<reference evidence="7 8" key="1">
    <citation type="submission" date="2019-07" db="EMBL/GenBank/DDBJ databases">
        <authorList>
            <person name="Li J."/>
        </authorList>
    </citation>
    <scope>NUCLEOTIDE SEQUENCE [LARGE SCALE GENOMIC DNA]</scope>
    <source>
        <strain evidence="7 8">TKL69</strain>
    </source>
</reference>
<keyword evidence="8" id="KW-1185">Reference proteome</keyword>
<dbReference type="Proteomes" id="UP000315215">
    <property type="component" value="Chromosome"/>
</dbReference>
<evidence type="ECO:0000259" key="5">
    <source>
        <dbReference type="Pfam" id="PF04542"/>
    </source>
</evidence>
<dbReference type="Gene3D" id="1.10.1740.10">
    <property type="match status" value="1"/>
</dbReference>
<dbReference type="NCBIfam" id="TIGR02954">
    <property type="entry name" value="Sig70_famx3"/>
    <property type="match status" value="1"/>
</dbReference>
<dbReference type="InterPro" id="IPR014300">
    <property type="entry name" value="RNA_pol_sigma-V"/>
</dbReference>
<dbReference type="InterPro" id="IPR039425">
    <property type="entry name" value="RNA_pol_sigma-70-like"/>
</dbReference>